<feature type="region of interest" description="Disordered" evidence="1">
    <location>
        <begin position="1"/>
        <end position="41"/>
    </location>
</feature>
<sequence length="151" mass="15850">MGTGKTGTGKTGAGKTGTGKTGTGKTGPGKTGTGKTRTGKTGTGKIPECMGIVADECCGHDKELVFDKTGKCITICKFTVEKTAVVGSYSWMHPPKVVKIPVDVSLVLKSYPPPVWTDGKKFVCQCPPRCPGWELPCKPCVMKPYVCPAKP</sequence>
<dbReference type="AlphaFoldDB" id="A0A2P6V0K3"/>
<gene>
    <name evidence="2" type="ORF">C2E20_8705</name>
</gene>
<keyword evidence="3" id="KW-1185">Reference proteome</keyword>
<evidence type="ECO:0000313" key="2">
    <source>
        <dbReference type="EMBL" id="PSC67628.1"/>
    </source>
</evidence>
<feature type="compositionally biased region" description="Gly residues" evidence="1">
    <location>
        <begin position="1"/>
        <end position="32"/>
    </location>
</feature>
<reference evidence="2 3" key="1">
    <citation type="journal article" date="2018" name="Plant J.">
        <title>Genome sequences of Chlorella sorokiniana UTEX 1602 and Micractinium conductrix SAG 241.80: implications to maltose excretion by a green alga.</title>
        <authorList>
            <person name="Arriola M.B."/>
            <person name="Velmurugan N."/>
            <person name="Zhang Y."/>
            <person name="Plunkett M.H."/>
            <person name="Hondzo H."/>
            <person name="Barney B.M."/>
        </authorList>
    </citation>
    <scope>NUCLEOTIDE SEQUENCE [LARGE SCALE GENOMIC DNA]</scope>
    <source>
        <strain evidence="2 3">SAG 241.80</strain>
    </source>
</reference>
<name>A0A2P6V0K3_9CHLO</name>
<accession>A0A2P6V0K3</accession>
<organism evidence="2 3">
    <name type="scientific">Micractinium conductrix</name>
    <dbReference type="NCBI Taxonomy" id="554055"/>
    <lineage>
        <taxon>Eukaryota</taxon>
        <taxon>Viridiplantae</taxon>
        <taxon>Chlorophyta</taxon>
        <taxon>core chlorophytes</taxon>
        <taxon>Trebouxiophyceae</taxon>
        <taxon>Chlorellales</taxon>
        <taxon>Chlorellaceae</taxon>
        <taxon>Chlorella clade</taxon>
        <taxon>Micractinium</taxon>
    </lineage>
</organism>
<dbReference type="GO" id="GO:0016853">
    <property type="term" value="F:isomerase activity"/>
    <property type="evidence" value="ECO:0007669"/>
    <property type="project" value="UniProtKB-KW"/>
</dbReference>
<proteinExistence type="predicted"/>
<evidence type="ECO:0000313" key="3">
    <source>
        <dbReference type="Proteomes" id="UP000239649"/>
    </source>
</evidence>
<evidence type="ECO:0000256" key="1">
    <source>
        <dbReference type="SAM" id="MobiDB-lite"/>
    </source>
</evidence>
<protein>
    <submittedName>
        <fullName evidence="2">DNA topoisomerase I</fullName>
    </submittedName>
</protein>
<comment type="caution">
    <text evidence="2">The sequence shown here is derived from an EMBL/GenBank/DDBJ whole genome shotgun (WGS) entry which is preliminary data.</text>
</comment>
<dbReference type="EMBL" id="LHPF02000052">
    <property type="protein sequence ID" value="PSC67628.1"/>
    <property type="molecule type" value="Genomic_DNA"/>
</dbReference>
<dbReference type="Proteomes" id="UP000239649">
    <property type="component" value="Unassembled WGS sequence"/>
</dbReference>